<name>A0A392UAK4_9FABA</name>
<accession>A0A392UAK4</accession>
<dbReference type="Proteomes" id="UP000265520">
    <property type="component" value="Unassembled WGS sequence"/>
</dbReference>
<comment type="caution">
    <text evidence="1">The sequence shown here is derived from an EMBL/GenBank/DDBJ whole genome shotgun (WGS) entry which is preliminary data.</text>
</comment>
<proteinExistence type="predicted"/>
<sequence length="57" mass="6376">VSSLQPIMESSHKYFLIEIGHFDCGFAEPGQVFSEGLRVVLANGEQAYHRYFNVLGS</sequence>
<dbReference type="AlphaFoldDB" id="A0A392UAK4"/>
<dbReference type="EMBL" id="LXQA010764586">
    <property type="protein sequence ID" value="MCI69867.1"/>
    <property type="molecule type" value="Genomic_DNA"/>
</dbReference>
<feature type="non-terminal residue" evidence="1">
    <location>
        <position position="1"/>
    </location>
</feature>
<evidence type="ECO:0000313" key="1">
    <source>
        <dbReference type="EMBL" id="MCI69867.1"/>
    </source>
</evidence>
<evidence type="ECO:0000313" key="2">
    <source>
        <dbReference type="Proteomes" id="UP000265520"/>
    </source>
</evidence>
<reference evidence="1 2" key="1">
    <citation type="journal article" date="2018" name="Front. Plant Sci.">
        <title>Red Clover (Trifolium pratense) and Zigzag Clover (T. medium) - A Picture of Genomic Similarities and Differences.</title>
        <authorList>
            <person name="Dluhosova J."/>
            <person name="Istvanek J."/>
            <person name="Nedelnik J."/>
            <person name="Repkova J."/>
        </authorList>
    </citation>
    <scope>NUCLEOTIDE SEQUENCE [LARGE SCALE GENOMIC DNA]</scope>
    <source>
        <strain evidence="2">cv. 10/8</strain>
        <tissue evidence="1">Leaf</tissue>
    </source>
</reference>
<protein>
    <submittedName>
        <fullName evidence="1">Uncharacterized protein</fullName>
    </submittedName>
</protein>
<keyword evidence="2" id="KW-1185">Reference proteome</keyword>
<organism evidence="1 2">
    <name type="scientific">Trifolium medium</name>
    <dbReference type="NCBI Taxonomy" id="97028"/>
    <lineage>
        <taxon>Eukaryota</taxon>
        <taxon>Viridiplantae</taxon>
        <taxon>Streptophyta</taxon>
        <taxon>Embryophyta</taxon>
        <taxon>Tracheophyta</taxon>
        <taxon>Spermatophyta</taxon>
        <taxon>Magnoliopsida</taxon>
        <taxon>eudicotyledons</taxon>
        <taxon>Gunneridae</taxon>
        <taxon>Pentapetalae</taxon>
        <taxon>rosids</taxon>
        <taxon>fabids</taxon>
        <taxon>Fabales</taxon>
        <taxon>Fabaceae</taxon>
        <taxon>Papilionoideae</taxon>
        <taxon>50 kb inversion clade</taxon>
        <taxon>NPAAA clade</taxon>
        <taxon>Hologalegina</taxon>
        <taxon>IRL clade</taxon>
        <taxon>Trifolieae</taxon>
        <taxon>Trifolium</taxon>
    </lineage>
</organism>